<name>A0AA97FAX4_9EURY</name>
<dbReference type="PANTHER" id="PTHR35903">
    <property type="entry name" value="FLAGELLIN B1"/>
    <property type="match status" value="1"/>
</dbReference>
<keyword evidence="6" id="KW-0966">Cell projection</keyword>
<organism evidence="6 7">
    <name type="scientific">Methanochimaera problematica</name>
    <dbReference type="NCBI Taxonomy" id="2609417"/>
    <lineage>
        <taxon>Archaea</taxon>
        <taxon>Methanobacteriati</taxon>
        <taxon>Methanobacteriota</taxon>
        <taxon>Stenosarchaea group</taxon>
        <taxon>Methanomicrobia</taxon>
        <taxon>Methanomicrobiales</taxon>
        <taxon>Methanomicrobiaceae</taxon>
        <taxon>Methanochimaera</taxon>
    </lineage>
</organism>
<feature type="transmembrane region" description="Helical" evidence="5">
    <location>
        <begin position="13"/>
        <end position="38"/>
    </location>
</feature>
<dbReference type="AlphaFoldDB" id="A0AA97FAX4"/>
<dbReference type="InterPro" id="IPR002774">
    <property type="entry name" value="Flagellin_arc-type"/>
</dbReference>
<dbReference type="Pfam" id="PF01917">
    <property type="entry name" value="Flagellin_arch-type"/>
    <property type="match status" value="1"/>
</dbReference>
<comment type="similarity">
    <text evidence="2 4">Belongs to the archaeal flagellin family.</text>
</comment>
<keyword evidence="6" id="KW-0969">Cilium</keyword>
<dbReference type="GO" id="GO:0005198">
    <property type="term" value="F:structural molecule activity"/>
    <property type="evidence" value="ECO:0007669"/>
    <property type="project" value="InterPro"/>
</dbReference>
<dbReference type="RefSeq" id="WP_317137197.1">
    <property type="nucleotide sequence ID" value="NZ_CP043875.1"/>
</dbReference>
<evidence type="ECO:0000256" key="2">
    <source>
        <dbReference type="ARBA" id="ARBA00010256"/>
    </source>
</evidence>
<proteinExistence type="inferred from homology"/>
<evidence type="ECO:0000256" key="1">
    <source>
        <dbReference type="ARBA" id="ARBA00004618"/>
    </source>
</evidence>
<dbReference type="EMBL" id="CP043875">
    <property type="protein sequence ID" value="WOF15624.1"/>
    <property type="molecule type" value="Genomic_DNA"/>
</dbReference>
<dbReference type="PANTHER" id="PTHR35903:SF1">
    <property type="entry name" value="FLAGELLIN B1"/>
    <property type="match status" value="1"/>
</dbReference>
<evidence type="ECO:0000313" key="6">
    <source>
        <dbReference type="EMBL" id="WOF15624.1"/>
    </source>
</evidence>
<evidence type="ECO:0000256" key="4">
    <source>
        <dbReference type="RuleBase" id="RU361282"/>
    </source>
</evidence>
<evidence type="ECO:0000256" key="5">
    <source>
        <dbReference type="SAM" id="Phobius"/>
    </source>
</evidence>
<keyword evidence="5" id="KW-0812">Transmembrane</keyword>
<evidence type="ECO:0000313" key="7">
    <source>
        <dbReference type="Proteomes" id="UP001301797"/>
    </source>
</evidence>
<keyword evidence="5" id="KW-0472">Membrane</keyword>
<dbReference type="GO" id="GO:0097589">
    <property type="term" value="C:archaeal-type flagellum"/>
    <property type="evidence" value="ECO:0007669"/>
    <property type="project" value="UniProtKB-SubCell"/>
</dbReference>
<accession>A0AA97FAX4</accession>
<keyword evidence="5" id="KW-1133">Transmembrane helix</keyword>
<gene>
    <name evidence="6" type="ORF">F1737_02440</name>
</gene>
<dbReference type="GeneID" id="85228991"/>
<keyword evidence="7" id="KW-1185">Reference proteome</keyword>
<dbReference type="InterPro" id="IPR013373">
    <property type="entry name" value="Flagellin/pilin_N_arc"/>
</dbReference>
<dbReference type="KEGG" id="mefw:F1737_02440"/>
<comment type="subcellular location">
    <subcellularLocation>
        <location evidence="1 4">Archaeal flagellum</location>
    </subcellularLocation>
</comment>
<reference evidence="6 7" key="1">
    <citation type="submission" date="2019-09" db="EMBL/GenBank/DDBJ databases">
        <title>The complete genome of Methanoplanus sp. FWC-SCC4.</title>
        <authorList>
            <person name="Chen S.-C."/>
            <person name="Zhou Y.-Z."/>
            <person name="Lai M.-C."/>
        </authorList>
    </citation>
    <scope>NUCLEOTIDE SEQUENCE [LARGE SCALE GENOMIC DNA]</scope>
    <source>
        <strain evidence="6 7">FWC-SCC4</strain>
    </source>
</reference>
<keyword evidence="3 4" id="KW-0974">Archaeal flagellum</keyword>
<dbReference type="GO" id="GO:0097588">
    <property type="term" value="P:archaeal or bacterial-type flagellum-dependent cell motility"/>
    <property type="evidence" value="ECO:0007669"/>
    <property type="project" value="InterPro"/>
</dbReference>
<comment type="function">
    <text evidence="4">Flagellin is the subunit protein which polymerizes to form the filaments of archaeal flagella.</text>
</comment>
<dbReference type="NCBIfam" id="TIGR02537">
    <property type="entry name" value="arch_flag_Nterm"/>
    <property type="match status" value="1"/>
</dbReference>
<dbReference type="Proteomes" id="UP001301797">
    <property type="component" value="Chromosome"/>
</dbReference>
<keyword evidence="6" id="KW-0282">Flagellum</keyword>
<protein>
    <recommendedName>
        <fullName evidence="4">Flagellin</fullName>
    </recommendedName>
</protein>
<evidence type="ECO:0000256" key="3">
    <source>
        <dbReference type="ARBA" id="ARBA00022440"/>
    </source>
</evidence>
<sequence>MILNSEGFTGLEAAIVLIAFVVTASVFSYVILGAGFFATQKAQDVVYTSVGQSSSGIEILGDVYGNSTMVGGINAKMDGIRFVVGLTAGGSPVDFASTTLTFQTKDNVTKINNVTKISSSSTDVISDKTAINPGQWGIIDIANYENNDKGALLENQEQFTIYTVFDEPNQISANQEFNLEIRPASGASYGIKRKAPARITKINILN</sequence>